<dbReference type="InterPro" id="IPR058716">
    <property type="entry name" value="WNWW_dom-containing"/>
</dbReference>
<proteinExistence type="predicted"/>
<dbReference type="Pfam" id="PF26484">
    <property type="entry name" value="WNWW"/>
    <property type="match status" value="1"/>
</dbReference>
<name>A0A1H8NSM2_9EURY</name>
<sequence length="93" mass="10538">MDRDSLERELGAVFGGTEQARRVVARQARDLADAGKIESELGFELTVDAVIDNLEDAPDDYDLAERWNWWLDSLELSHGGYNRFRVRPDAVGE</sequence>
<dbReference type="OrthoDB" id="197908at2157"/>
<dbReference type="AlphaFoldDB" id="A0A1H8NSM2"/>
<reference evidence="2" key="1">
    <citation type="submission" date="2016-10" db="EMBL/GenBank/DDBJ databases">
        <authorList>
            <person name="Varghese N."/>
            <person name="Submissions S."/>
        </authorList>
    </citation>
    <scope>NUCLEOTIDE SEQUENCE [LARGE SCALE GENOMIC DNA]</scope>
    <source>
        <strain evidence="2">IBRC-M 10043</strain>
    </source>
</reference>
<evidence type="ECO:0000313" key="1">
    <source>
        <dbReference type="EMBL" id="SEO32626.1"/>
    </source>
</evidence>
<gene>
    <name evidence="1" type="ORF">SAMN05216388_101135</name>
</gene>
<dbReference type="EMBL" id="FOCX01000011">
    <property type="protein sequence ID" value="SEO32626.1"/>
    <property type="molecule type" value="Genomic_DNA"/>
</dbReference>
<organism evidence="1 2">
    <name type="scientific">Halorientalis persicus</name>
    <dbReference type="NCBI Taxonomy" id="1367881"/>
    <lineage>
        <taxon>Archaea</taxon>
        <taxon>Methanobacteriati</taxon>
        <taxon>Methanobacteriota</taxon>
        <taxon>Stenosarchaea group</taxon>
        <taxon>Halobacteria</taxon>
        <taxon>Halobacteriales</taxon>
        <taxon>Haloarculaceae</taxon>
        <taxon>Halorientalis</taxon>
    </lineage>
</organism>
<protein>
    <submittedName>
        <fullName evidence="1">Uncharacterized protein</fullName>
    </submittedName>
</protein>
<dbReference type="RefSeq" id="WP_092660627.1">
    <property type="nucleotide sequence ID" value="NZ_FOCX01000011.1"/>
</dbReference>
<keyword evidence="2" id="KW-1185">Reference proteome</keyword>
<dbReference type="Proteomes" id="UP000198775">
    <property type="component" value="Unassembled WGS sequence"/>
</dbReference>
<accession>A0A1H8NSM2</accession>
<evidence type="ECO:0000313" key="2">
    <source>
        <dbReference type="Proteomes" id="UP000198775"/>
    </source>
</evidence>